<keyword evidence="3" id="KW-1185">Reference proteome</keyword>
<name>A0A834K7B6_VESGE</name>
<gene>
    <name evidence="2" type="ORF">HZH68_007318</name>
</gene>
<keyword evidence="1" id="KW-1133">Transmembrane helix</keyword>
<keyword evidence="1" id="KW-0812">Transmembrane</keyword>
<dbReference type="AlphaFoldDB" id="A0A834K7B6"/>
<evidence type="ECO:0000256" key="1">
    <source>
        <dbReference type="SAM" id="Phobius"/>
    </source>
</evidence>
<accession>A0A834K7B6</accession>
<keyword evidence="1" id="KW-0472">Membrane</keyword>
<proteinExistence type="predicted"/>
<protein>
    <submittedName>
        <fullName evidence="2">Uncharacterized protein</fullName>
    </submittedName>
</protein>
<reference evidence="2" key="1">
    <citation type="journal article" date="2020" name="G3 (Bethesda)">
        <title>High-Quality Assemblies for Three Invasive Social Wasps from the &lt;i&gt;Vespula&lt;/i&gt; Genus.</title>
        <authorList>
            <person name="Harrop T.W.R."/>
            <person name="Guhlin J."/>
            <person name="McLaughlin G.M."/>
            <person name="Permina E."/>
            <person name="Stockwell P."/>
            <person name="Gilligan J."/>
            <person name="Le Lec M.F."/>
            <person name="Gruber M.A.M."/>
            <person name="Quinn O."/>
            <person name="Lovegrove M."/>
            <person name="Duncan E.J."/>
            <person name="Remnant E.J."/>
            <person name="Van Eeckhoven J."/>
            <person name="Graham B."/>
            <person name="Knapp R.A."/>
            <person name="Langford K.W."/>
            <person name="Kronenberg Z."/>
            <person name="Press M.O."/>
            <person name="Eacker S.M."/>
            <person name="Wilson-Rankin E.E."/>
            <person name="Purcell J."/>
            <person name="Lester P.J."/>
            <person name="Dearden P.K."/>
        </authorList>
    </citation>
    <scope>NUCLEOTIDE SEQUENCE</scope>
    <source>
        <strain evidence="2">Linc-1</strain>
    </source>
</reference>
<dbReference type="EMBL" id="JACSDZ010000006">
    <property type="protein sequence ID" value="KAF7401498.1"/>
    <property type="molecule type" value="Genomic_DNA"/>
</dbReference>
<organism evidence="2 3">
    <name type="scientific">Vespula germanica</name>
    <name type="common">German yellow jacket</name>
    <name type="synonym">Paravespula germanica</name>
    <dbReference type="NCBI Taxonomy" id="30212"/>
    <lineage>
        <taxon>Eukaryota</taxon>
        <taxon>Metazoa</taxon>
        <taxon>Ecdysozoa</taxon>
        <taxon>Arthropoda</taxon>
        <taxon>Hexapoda</taxon>
        <taxon>Insecta</taxon>
        <taxon>Pterygota</taxon>
        <taxon>Neoptera</taxon>
        <taxon>Endopterygota</taxon>
        <taxon>Hymenoptera</taxon>
        <taxon>Apocrita</taxon>
        <taxon>Aculeata</taxon>
        <taxon>Vespoidea</taxon>
        <taxon>Vespidae</taxon>
        <taxon>Vespinae</taxon>
        <taxon>Vespula</taxon>
    </lineage>
</organism>
<feature type="transmembrane region" description="Helical" evidence="1">
    <location>
        <begin position="27"/>
        <end position="48"/>
    </location>
</feature>
<sequence>MLAPTIPTIAITVTTILGTIISRNSTLGITVLVIAIPLTIIVVITKLYRIHTVSIHGTVILGITIVRTTIREITIFKATIPGVTLFRAIISVANISEIIILPNTILATTTHGTSLLQLMY</sequence>
<evidence type="ECO:0000313" key="2">
    <source>
        <dbReference type="EMBL" id="KAF7401498.1"/>
    </source>
</evidence>
<comment type="caution">
    <text evidence="2">The sequence shown here is derived from an EMBL/GenBank/DDBJ whole genome shotgun (WGS) entry which is preliminary data.</text>
</comment>
<dbReference type="Proteomes" id="UP000617340">
    <property type="component" value="Unassembled WGS sequence"/>
</dbReference>
<evidence type="ECO:0000313" key="3">
    <source>
        <dbReference type="Proteomes" id="UP000617340"/>
    </source>
</evidence>